<keyword evidence="2" id="KW-1185">Reference proteome</keyword>
<evidence type="ECO:0008006" key="3">
    <source>
        <dbReference type="Google" id="ProtNLM"/>
    </source>
</evidence>
<evidence type="ECO:0000313" key="1">
    <source>
        <dbReference type="EMBL" id="KAG0663051.1"/>
    </source>
</evidence>
<proteinExistence type="predicted"/>
<dbReference type="OrthoDB" id="2527510at2759"/>
<dbReference type="Proteomes" id="UP000777482">
    <property type="component" value="Unassembled WGS sequence"/>
</dbReference>
<accession>A0A9P7B7V2</accession>
<dbReference type="AlphaFoldDB" id="A0A9P7B7V2"/>
<sequence length="288" mass="31951">MDGFLYLLSDPAARDQLLHAAQLSQCGLSDVPPLPRRSVPAASILPSRLDAVGTDHDGKGALYVVREDGDAALQCMAPFCSTDCQKECWRIHKLICGAEPDVFRQAPLSSSEMTALDGLRGRRYGGPDGVQFDKYIMSVCWREPSLQTWPGIRALLVAPVTSPPVPVEEGVRETIICYSPGRDDGDWLVELFAMACRHLRGYLYETVWLSYALSLLIERKTTAPIPVRKRWFELLLVHCNRQGDFARAAPVESRIQNRLAGFADDRIREYGVMILSGKFGNLIEGQAG</sequence>
<dbReference type="SUPFAM" id="SSF144232">
    <property type="entry name" value="HIT/MYND zinc finger-like"/>
    <property type="match status" value="1"/>
</dbReference>
<organism evidence="1 2">
    <name type="scientific">Rhodotorula mucilaginosa</name>
    <name type="common">Yeast</name>
    <name type="synonym">Rhodotorula rubra</name>
    <dbReference type="NCBI Taxonomy" id="5537"/>
    <lineage>
        <taxon>Eukaryota</taxon>
        <taxon>Fungi</taxon>
        <taxon>Dikarya</taxon>
        <taxon>Basidiomycota</taxon>
        <taxon>Pucciniomycotina</taxon>
        <taxon>Microbotryomycetes</taxon>
        <taxon>Sporidiobolales</taxon>
        <taxon>Sporidiobolaceae</taxon>
        <taxon>Rhodotorula</taxon>
    </lineage>
</organism>
<reference evidence="1 2" key="1">
    <citation type="submission" date="2020-11" db="EMBL/GenBank/DDBJ databases">
        <title>Kefir isolates.</title>
        <authorList>
            <person name="Marcisauskas S."/>
            <person name="Kim Y."/>
            <person name="Blasche S."/>
        </authorList>
    </citation>
    <scope>NUCLEOTIDE SEQUENCE [LARGE SCALE GENOMIC DNA]</scope>
    <source>
        <strain evidence="1 2">KR</strain>
    </source>
</reference>
<name>A0A9P7B7V2_RHOMI</name>
<protein>
    <recommendedName>
        <fullName evidence="3">MYND-type domain-containing protein</fullName>
    </recommendedName>
</protein>
<comment type="caution">
    <text evidence="1">The sequence shown here is derived from an EMBL/GenBank/DDBJ whole genome shotgun (WGS) entry which is preliminary data.</text>
</comment>
<dbReference type="EMBL" id="PUHQ01000022">
    <property type="protein sequence ID" value="KAG0663051.1"/>
    <property type="molecule type" value="Genomic_DNA"/>
</dbReference>
<evidence type="ECO:0000313" key="2">
    <source>
        <dbReference type="Proteomes" id="UP000777482"/>
    </source>
</evidence>
<gene>
    <name evidence="1" type="ORF">C6P46_002894</name>
</gene>